<dbReference type="InterPro" id="IPR001238">
    <property type="entry name" value="DNA-binding_RecF"/>
</dbReference>
<organism evidence="17 18">
    <name type="scientific">Corynebacterium falsenii</name>
    <dbReference type="NCBI Taxonomy" id="108486"/>
    <lineage>
        <taxon>Bacteria</taxon>
        <taxon>Bacillati</taxon>
        <taxon>Actinomycetota</taxon>
        <taxon>Actinomycetes</taxon>
        <taxon>Mycobacteriales</taxon>
        <taxon>Corynebacteriaceae</taxon>
        <taxon>Corynebacterium</taxon>
    </lineage>
</organism>
<keyword evidence="6 13" id="KW-0547">Nucleotide-binding</keyword>
<evidence type="ECO:0000256" key="9">
    <source>
        <dbReference type="ARBA" id="ARBA00023125"/>
    </source>
</evidence>
<comment type="subcellular location">
    <subcellularLocation>
        <location evidence="1 13 14">Cytoplasm</location>
    </subcellularLocation>
</comment>
<evidence type="ECO:0000259" key="16">
    <source>
        <dbReference type="Pfam" id="PF02463"/>
    </source>
</evidence>
<evidence type="ECO:0000256" key="3">
    <source>
        <dbReference type="ARBA" id="ARBA00020170"/>
    </source>
</evidence>
<keyword evidence="10 13" id="KW-0234">DNA repair</keyword>
<keyword evidence="4 13" id="KW-0963">Cytoplasm</keyword>
<evidence type="ECO:0000256" key="6">
    <source>
        <dbReference type="ARBA" id="ARBA00022741"/>
    </source>
</evidence>
<dbReference type="STRING" id="1451189.CFAL_00015"/>
<protein>
    <recommendedName>
        <fullName evidence="3 13">DNA replication and repair protein RecF</fullName>
    </recommendedName>
</protein>
<keyword evidence="9 13" id="KW-0238">DNA-binding</keyword>
<dbReference type="GO" id="GO:0009432">
    <property type="term" value="P:SOS response"/>
    <property type="evidence" value="ECO:0007669"/>
    <property type="project" value="UniProtKB-UniRule"/>
</dbReference>
<dbReference type="Proteomes" id="UP000285278">
    <property type="component" value="Unassembled WGS sequence"/>
</dbReference>
<dbReference type="RefSeq" id="WP_025401698.1">
    <property type="nucleotide sequence ID" value="NZ_CBCRUA010000017.1"/>
</dbReference>
<accession>A0A418Q981</accession>
<dbReference type="OrthoDB" id="9803889at2"/>
<evidence type="ECO:0000256" key="5">
    <source>
        <dbReference type="ARBA" id="ARBA00022705"/>
    </source>
</evidence>
<evidence type="ECO:0000256" key="11">
    <source>
        <dbReference type="ARBA" id="ARBA00023236"/>
    </source>
</evidence>
<comment type="caution">
    <text evidence="17">The sequence shown here is derived from an EMBL/GenBank/DDBJ whole genome shotgun (WGS) entry which is preliminary data.</text>
</comment>
<sequence length="427" mass="46654">MYVRSLRLSDYRSWQNLDITLSPGVTVFSGPNGHGKTNIVEALGYLSYLGSHRVNSDAALVREGCSVANVSATAVNNGRELTATLAIRAHGANRAHINRATMNSPREILGIVRTTLFSPEDLALVRGEPEQRRAFLDAIMIARYPRLAAVKADYDKALRQRNALLRNSSFALRMALTDAELNDSIASDAESALATLDVWDAQLAALGGQIMSARIQIVHDLAPHLRQTYHDLAPESRPAHICYTSTIDSQLEALGITLNTCDPESELALVSPEIAEATLLQAFADKRPQEVERGTTLLGPHRDDMILMLGTQPAKGFASHGESWSFALSLRLAAFFMQRSDGTEPIVILDDVFAELDNNRRRRLVQLLHKAEQVLITAAVDEDIPEELRALATFFTVEAATGDNGRVSHISAENPDPADTGKDPEDS</sequence>
<keyword evidence="18" id="KW-1185">Reference proteome</keyword>
<evidence type="ECO:0000256" key="15">
    <source>
        <dbReference type="SAM" id="MobiDB-lite"/>
    </source>
</evidence>
<evidence type="ECO:0000313" key="18">
    <source>
        <dbReference type="Proteomes" id="UP000285278"/>
    </source>
</evidence>
<gene>
    <name evidence="13 17" type="primary">recF</name>
    <name evidence="17" type="ORF">D3M95_02465</name>
</gene>
<dbReference type="PANTHER" id="PTHR32182:SF0">
    <property type="entry name" value="DNA REPLICATION AND REPAIR PROTEIN RECF"/>
    <property type="match status" value="1"/>
</dbReference>
<evidence type="ECO:0000256" key="8">
    <source>
        <dbReference type="ARBA" id="ARBA00022840"/>
    </source>
</evidence>
<feature type="domain" description="RecF/RecN/SMC N-terminal" evidence="16">
    <location>
        <begin position="2"/>
        <end position="383"/>
    </location>
</feature>
<dbReference type="PROSITE" id="PS00617">
    <property type="entry name" value="RECF_1"/>
    <property type="match status" value="1"/>
</dbReference>
<dbReference type="GO" id="GO:0005524">
    <property type="term" value="F:ATP binding"/>
    <property type="evidence" value="ECO:0007669"/>
    <property type="project" value="UniProtKB-UniRule"/>
</dbReference>
<evidence type="ECO:0000256" key="4">
    <source>
        <dbReference type="ARBA" id="ARBA00022490"/>
    </source>
</evidence>
<evidence type="ECO:0000256" key="12">
    <source>
        <dbReference type="ARBA" id="ARBA00025401"/>
    </source>
</evidence>
<evidence type="ECO:0000256" key="14">
    <source>
        <dbReference type="RuleBase" id="RU000578"/>
    </source>
</evidence>
<dbReference type="NCBIfam" id="TIGR00611">
    <property type="entry name" value="recf"/>
    <property type="match status" value="1"/>
</dbReference>
<evidence type="ECO:0000256" key="2">
    <source>
        <dbReference type="ARBA" id="ARBA00008016"/>
    </source>
</evidence>
<evidence type="ECO:0000256" key="13">
    <source>
        <dbReference type="HAMAP-Rule" id="MF_00365"/>
    </source>
</evidence>
<dbReference type="SUPFAM" id="SSF52540">
    <property type="entry name" value="P-loop containing nucleoside triphosphate hydrolases"/>
    <property type="match status" value="1"/>
</dbReference>
<comment type="function">
    <text evidence="12 13 14">The RecF protein is involved in DNA metabolism; it is required for DNA replication and normal SOS inducibility. RecF binds preferentially to single-stranded, linear DNA. It also seems to bind ATP.</text>
</comment>
<evidence type="ECO:0000313" key="17">
    <source>
        <dbReference type="EMBL" id="RIX36171.1"/>
    </source>
</evidence>
<evidence type="ECO:0000256" key="1">
    <source>
        <dbReference type="ARBA" id="ARBA00004496"/>
    </source>
</evidence>
<dbReference type="GO" id="GO:0006260">
    <property type="term" value="P:DNA replication"/>
    <property type="evidence" value="ECO:0007669"/>
    <property type="project" value="UniProtKB-UniRule"/>
</dbReference>
<feature type="region of interest" description="Disordered" evidence="15">
    <location>
        <begin position="406"/>
        <end position="427"/>
    </location>
</feature>
<dbReference type="GO" id="GO:0006302">
    <property type="term" value="P:double-strand break repair"/>
    <property type="evidence" value="ECO:0007669"/>
    <property type="project" value="TreeGrafter"/>
</dbReference>
<keyword evidence="7 13" id="KW-0227">DNA damage</keyword>
<dbReference type="Gene3D" id="1.20.1050.90">
    <property type="entry name" value="RecF/RecN/SMC, N-terminal domain"/>
    <property type="match status" value="1"/>
</dbReference>
<dbReference type="PANTHER" id="PTHR32182">
    <property type="entry name" value="DNA REPLICATION AND REPAIR PROTEIN RECF"/>
    <property type="match status" value="1"/>
</dbReference>
<dbReference type="HAMAP" id="MF_00365">
    <property type="entry name" value="RecF"/>
    <property type="match status" value="1"/>
</dbReference>
<proteinExistence type="inferred from homology"/>
<keyword evidence="8 13" id="KW-0067">ATP-binding</keyword>
<dbReference type="AlphaFoldDB" id="A0A418Q981"/>
<dbReference type="EMBL" id="QXJK01000002">
    <property type="protein sequence ID" value="RIX36171.1"/>
    <property type="molecule type" value="Genomic_DNA"/>
</dbReference>
<keyword evidence="5 13" id="KW-0235">DNA replication</keyword>
<dbReference type="InterPro" id="IPR018078">
    <property type="entry name" value="DNA-binding_RecF_CS"/>
</dbReference>
<dbReference type="GO" id="GO:0003697">
    <property type="term" value="F:single-stranded DNA binding"/>
    <property type="evidence" value="ECO:0007669"/>
    <property type="project" value="UniProtKB-UniRule"/>
</dbReference>
<dbReference type="InterPro" id="IPR042174">
    <property type="entry name" value="RecF_2"/>
</dbReference>
<dbReference type="Gene3D" id="3.40.50.300">
    <property type="entry name" value="P-loop containing nucleotide triphosphate hydrolases"/>
    <property type="match status" value="1"/>
</dbReference>
<dbReference type="GO" id="GO:0000731">
    <property type="term" value="P:DNA synthesis involved in DNA repair"/>
    <property type="evidence" value="ECO:0007669"/>
    <property type="project" value="TreeGrafter"/>
</dbReference>
<dbReference type="Pfam" id="PF02463">
    <property type="entry name" value="SMC_N"/>
    <property type="match status" value="1"/>
</dbReference>
<evidence type="ECO:0000256" key="10">
    <source>
        <dbReference type="ARBA" id="ARBA00023204"/>
    </source>
</evidence>
<name>A0A418Q981_9CORY</name>
<dbReference type="PROSITE" id="PS00618">
    <property type="entry name" value="RECF_2"/>
    <property type="match status" value="1"/>
</dbReference>
<dbReference type="InterPro" id="IPR003395">
    <property type="entry name" value="RecF/RecN/SMC_N"/>
</dbReference>
<reference evidence="17 18" key="1">
    <citation type="submission" date="2018-09" db="EMBL/GenBank/DDBJ databases">
        <title>Optimization and identification of Corynebacterium falsenii FN1-14 from fish paste.</title>
        <authorList>
            <person name="Daroonpunt R."/>
            <person name="Tanasupawat S."/>
        </authorList>
    </citation>
    <scope>NUCLEOTIDE SEQUENCE [LARGE SCALE GENOMIC DNA]</scope>
    <source>
        <strain evidence="17 18">FN1-14</strain>
    </source>
</reference>
<keyword evidence="11 13" id="KW-0742">SOS response</keyword>
<dbReference type="InterPro" id="IPR027417">
    <property type="entry name" value="P-loop_NTPase"/>
</dbReference>
<comment type="similarity">
    <text evidence="2 13 14">Belongs to the RecF family.</text>
</comment>
<dbReference type="GO" id="GO:0005737">
    <property type="term" value="C:cytoplasm"/>
    <property type="evidence" value="ECO:0007669"/>
    <property type="project" value="UniProtKB-SubCell"/>
</dbReference>
<feature type="binding site" evidence="13">
    <location>
        <begin position="30"/>
        <end position="37"/>
    </location>
    <ligand>
        <name>ATP</name>
        <dbReference type="ChEBI" id="CHEBI:30616"/>
    </ligand>
</feature>
<evidence type="ECO:0000256" key="7">
    <source>
        <dbReference type="ARBA" id="ARBA00022763"/>
    </source>
</evidence>